<comment type="catalytic activity">
    <reaction evidence="10">
        <text>L-ornithine + H(+) = putrescine + CO2</text>
        <dbReference type="Rhea" id="RHEA:22964"/>
        <dbReference type="ChEBI" id="CHEBI:15378"/>
        <dbReference type="ChEBI" id="CHEBI:16526"/>
        <dbReference type="ChEBI" id="CHEBI:46911"/>
        <dbReference type="ChEBI" id="CHEBI:326268"/>
        <dbReference type="EC" id="4.1.1.17"/>
    </reaction>
</comment>
<dbReference type="InterPro" id="IPR009006">
    <property type="entry name" value="Ala_racemase/Decarboxylase_C"/>
</dbReference>
<dbReference type="SUPFAM" id="SSF51419">
    <property type="entry name" value="PLP-binding barrel"/>
    <property type="match status" value="1"/>
</dbReference>
<evidence type="ECO:0000256" key="4">
    <source>
        <dbReference type="ARBA" id="ARBA00023115"/>
    </source>
</evidence>
<evidence type="ECO:0000256" key="8">
    <source>
        <dbReference type="ARBA" id="ARBA00037173"/>
    </source>
</evidence>
<comment type="pathway">
    <text evidence="6">Amine and polyamine biosynthesis; putrescine biosynthesis via L-ornithine pathway; putrescine from L-ornithine: step 1/1.</text>
</comment>
<feature type="domain" description="Orn/DAP/Arg decarboxylase 2 C-terminal" evidence="13">
    <location>
        <begin position="35"/>
        <end position="374"/>
    </location>
</feature>
<evidence type="ECO:0000256" key="5">
    <source>
        <dbReference type="ARBA" id="ARBA00023239"/>
    </source>
</evidence>
<dbReference type="InterPro" id="IPR022644">
    <property type="entry name" value="De-COase2_N"/>
</dbReference>
<dbReference type="Gene3D" id="2.40.37.10">
    <property type="entry name" value="Lyase, Ornithine Decarboxylase, Chain A, domain 1"/>
    <property type="match status" value="1"/>
</dbReference>
<evidence type="ECO:0000256" key="6">
    <source>
        <dbReference type="ARBA" id="ARBA00034115"/>
    </source>
</evidence>
<evidence type="ECO:0000256" key="10">
    <source>
        <dbReference type="ARBA" id="ARBA00049127"/>
    </source>
</evidence>
<dbReference type="CDD" id="cd00622">
    <property type="entry name" value="PLPDE_III_ODC"/>
    <property type="match status" value="1"/>
</dbReference>
<dbReference type="FunFam" id="3.20.20.10:FF:000005">
    <property type="entry name" value="Ornithine decarboxylase"/>
    <property type="match status" value="1"/>
</dbReference>
<dbReference type="InterPro" id="IPR022653">
    <property type="entry name" value="De-COase2_pyr-phos_BS"/>
</dbReference>
<dbReference type="InterPro" id="IPR029066">
    <property type="entry name" value="PLP-binding_barrel"/>
</dbReference>
<keyword evidence="4" id="KW-0620">Polyamine biosynthesis</keyword>
<gene>
    <name evidence="15" type="ORF">MELIAE_LOCUS4259</name>
</gene>
<dbReference type="AlphaFoldDB" id="A0A9P0B050"/>
<evidence type="ECO:0000259" key="14">
    <source>
        <dbReference type="Pfam" id="PF02784"/>
    </source>
</evidence>
<organism evidence="15 16">
    <name type="scientific">Brassicogethes aeneus</name>
    <name type="common">Rape pollen beetle</name>
    <name type="synonym">Meligethes aeneus</name>
    <dbReference type="NCBI Taxonomy" id="1431903"/>
    <lineage>
        <taxon>Eukaryota</taxon>
        <taxon>Metazoa</taxon>
        <taxon>Ecdysozoa</taxon>
        <taxon>Arthropoda</taxon>
        <taxon>Hexapoda</taxon>
        <taxon>Insecta</taxon>
        <taxon>Pterygota</taxon>
        <taxon>Neoptera</taxon>
        <taxon>Endopterygota</taxon>
        <taxon>Coleoptera</taxon>
        <taxon>Polyphaga</taxon>
        <taxon>Cucujiformia</taxon>
        <taxon>Nitidulidae</taxon>
        <taxon>Meligethinae</taxon>
        <taxon>Brassicogethes</taxon>
    </lineage>
</organism>
<comment type="subunit">
    <text evidence="9">Homodimer. Only the dimer is catalytically active, as the active sites are constructed of residues from both monomers.</text>
</comment>
<name>A0A9P0B050_BRAAE</name>
<dbReference type="EC" id="4.1.1.17" evidence="7"/>
<dbReference type="PRINTS" id="PR01182">
    <property type="entry name" value="ORNDCRBXLASE"/>
</dbReference>
<feature type="modified residue" description="N6-(pyridoxal phosphate)lysine" evidence="11">
    <location>
        <position position="64"/>
    </location>
</feature>
<comment type="function">
    <text evidence="8">Catalyzes the first and rate-limiting step of polyamine biosynthesis that converts ornithine into putrescine, which is the precursor for the polyamines, spermidine and spermine. Polyamines are essential for cell proliferation and are implicated in cellular processes, ranging from DNA replication to apoptosis.</text>
</comment>
<comment type="cofactor">
    <cofactor evidence="1 11">
        <name>pyridoxal 5'-phosphate</name>
        <dbReference type="ChEBI" id="CHEBI:597326"/>
    </cofactor>
</comment>
<dbReference type="Pfam" id="PF02784">
    <property type="entry name" value="Orn_Arg_deC_N"/>
    <property type="match status" value="1"/>
</dbReference>
<sequence>MKISNSDERFHILEPETKVWDVIREVTDTEQEDAFYVCDMGDIVRKHKIWKATLPRVVPHYAVKCNDSLTVLEVLAALGTSFDCASKSEINKVLSLGVEPNRIIFANPAKMKSHIRHAASVGVMTMTFDNELELEKVKEHHPDANMVIRIRCDATDAQCPLGIKFGCDPVTEAPLLLNKASTLGINVVGVSFHVGSGCREPDVFRRAISASRDVFNMARQVGFNFNLLDIGGGYPGGRMETLDEIAKVINLALETYFPDPEVQVIAEPGRFYVSSAYTLACNIHSIRHVKKFNANGESSEHRMYYINDGVYGSFNCILYDHQVVVPKPLKDYSGGQSCSSSIWGPTCDGLDQVIEEASLPDMKEGDWVVFEDMGAYTLPVASTFNGFPIPKVHVVANESIWMLFKDLLAFTDEHFAMGSIPYNHNCGCMMKMNDSIDFSLSSISTITI</sequence>
<dbReference type="GO" id="GO:0004586">
    <property type="term" value="F:ornithine decarboxylase activity"/>
    <property type="evidence" value="ECO:0007669"/>
    <property type="project" value="UniProtKB-EC"/>
</dbReference>
<dbReference type="PROSITE" id="PS00878">
    <property type="entry name" value="ODR_DC_2_1"/>
    <property type="match status" value="1"/>
</dbReference>
<evidence type="ECO:0000256" key="3">
    <source>
        <dbReference type="ARBA" id="ARBA00022898"/>
    </source>
</evidence>
<evidence type="ECO:0000256" key="7">
    <source>
        <dbReference type="ARBA" id="ARBA00034138"/>
    </source>
</evidence>
<dbReference type="EMBL" id="OV121133">
    <property type="protein sequence ID" value="CAH0551706.1"/>
    <property type="molecule type" value="Genomic_DNA"/>
</dbReference>
<dbReference type="InterPro" id="IPR022643">
    <property type="entry name" value="De-COase2_C"/>
</dbReference>
<dbReference type="InterPro" id="IPR002433">
    <property type="entry name" value="Orn_de-COase"/>
</dbReference>
<feature type="active site" description="Proton donor" evidence="11">
    <location>
        <position position="347"/>
    </location>
</feature>
<dbReference type="PANTHER" id="PTHR11482">
    <property type="entry name" value="ARGININE/DIAMINOPIMELATE/ORNITHINE DECARBOXYLASE"/>
    <property type="match status" value="1"/>
</dbReference>
<evidence type="ECO:0000256" key="9">
    <source>
        <dbReference type="ARBA" id="ARBA00046672"/>
    </source>
</evidence>
<dbReference type="GO" id="GO:0033387">
    <property type="term" value="P:putrescine biosynthetic process from arginine, via ornithine"/>
    <property type="evidence" value="ECO:0007669"/>
    <property type="project" value="TreeGrafter"/>
</dbReference>
<dbReference type="GO" id="GO:0005737">
    <property type="term" value="C:cytoplasm"/>
    <property type="evidence" value="ECO:0007669"/>
    <property type="project" value="TreeGrafter"/>
</dbReference>
<dbReference type="Proteomes" id="UP001154078">
    <property type="component" value="Chromosome 2"/>
</dbReference>
<evidence type="ECO:0000256" key="1">
    <source>
        <dbReference type="ARBA" id="ARBA00001933"/>
    </source>
</evidence>
<dbReference type="PANTHER" id="PTHR11482:SF6">
    <property type="entry name" value="ORNITHINE DECARBOXYLASE 1-RELATED"/>
    <property type="match status" value="1"/>
</dbReference>
<keyword evidence="3 11" id="KW-0663">Pyridoxal phosphate</keyword>
<dbReference type="Pfam" id="PF00278">
    <property type="entry name" value="Orn_DAP_Arg_deC"/>
    <property type="match status" value="1"/>
</dbReference>
<comment type="similarity">
    <text evidence="2 12">Belongs to the Orn/Lys/Arg decarboxylase class-II family.</text>
</comment>
<dbReference type="PRINTS" id="PR01179">
    <property type="entry name" value="ODADCRBXLASE"/>
</dbReference>
<evidence type="ECO:0000256" key="11">
    <source>
        <dbReference type="PIRSR" id="PIRSR600183-50"/>
    </source>
</evidence>
<keyword evidence="5" id="KW-0456">Lyase</keyword>
<evidence type="ECO:0000256" key="12">
    <source>
        <dbReference type="RuleBase" id="RU003737"/>
    </source>
</evidence>
<reference evidence="15" key="1">
    <citation type="submission" date="2021-12" db="EMBL/GenBank/DDBJ databases">
        <authorList>
            <person name="King R."/>
        </authorList>
    </citation>
    <scope>NUCLEOTIDE SEQUENCE</scope>
</reference>
<evidence type="ECO:0000313" key="15">
    <source>
        <dbReference type="EMBL" id="CAH0551706.1"/>
    </source>
</evidence>
<keyword evidence="16" id="KW-1185">Reference proteome</keyword>
<dbReference type="InterPro" id="IPR000183">
    <property type="entry name" value="Orn/DAP/Arg_de-COase"/>
</dbReference>
<protein>
    <recommendedName>
        <fullName evidence="7">ornithine decarboxylase</fullName>
        <ecNumber evidence="7">4.1.1.17</ecNumber>
    </recommendedName>
</protein>
<evidence type="ECO:0000256" key="2">
    <source>
        <dbReference type="ARBA" id="ARBA00008872"/>
    </source>
</evidence>
<dbReference type="OrthoDB" id="5034579at2759"/>
<proteinExistence type="inferred from homology"/>
<accession>A0A9P0B050</accession>
<dbReference type="FunFam" id="2.40.37.10:FF:000005">
    <property type="entry name" value="Ornithine decarboxylase"/>
    <property type="match status" value="1"/>
</dbReference>
<dbReference type="SUPFAM" id="SSF50621">
    <property type="entry name" value="Alanine racemase C-terminal domain-like"/>
    <property type="match status" value="1"/>
</dbReference>
<feature type="domain" description="Orn/DAP/Arg decarboxylase 2 N-terminal" evidence="14">
    <location>
        <begin position="41"/>
        <end position="274"/>
    </location>
</feature>
<evidence type="ECO:0000313" key="16">
    <source>
        <dbReference type="Proteomes" id="UP001154078"/>
    </source>
</evidence>
<dbReference type="Gene3D" id="3.20.20.10">
    <property type="entry name" value="Alanine racemase"/>
    <property type="match status" value="1"/>
</dbReference>
<evidence type="ECO:0000259" key="13">
    <source>
        <dbReference type="Pfam" id="PF00278"/>
    </source>
</evidence>